<dbReference type="EMBL" id="FRBL01000010">
    <property type="protein sequence ID" value="SHM71120.1"/>
    <property type="molecule type" value="Genomic_DNA"/>
</dbReference>
<keyword evidence="1" id="KW-1133">Transmembrane helix</keyword>
<name>A0A1M7L196_9BACT</name>
<evidence type="ECO:0000256" key="1">
    <source>
        <dbReference type="SAM" id="Phobius"/>
    </source>
</evidence>
<organism evidence="2 3">
    <name type="scientific">Chitinophaga jiangningensis</name>
    <dbReference type="NCBI Taxonomy" id="1419482"/>
    <lineage>
        <taxon>Bacteria</taxon>
        <taxon>Pseudomonadati</taxon>
        <taxon>Bacteroidota</taxon>
        <taxon>Chitinophagia</taxon>
        <taxon>Chitinophagales</taxon>
        <taxon>Chitinophagaceae</taxon>
        <taxon>Chitinophaga</taxon>
    </lineage>
</organism>
<keyword evidence="1" id="KW-0812">Transmembrane</keyword>
<sequence length="41" mass="4755">MEMKKKYLLLVIVTIGLALIPFIKNSIIKQDEFDATKDLFI</sequence>
<accession>A0A1M7L196</accession>
<keyword evidence="3" id="KW-1185">Reference proteome</keyword>
<proteinExistence type="predicted"/>
<evidence type="ECO:0000313" key="2">
    <source>
        <dbReference type="EMBL" id="SHM71120.1"/>
    </source>
</evidence>
<gene>
    <name evidence="2" type="ORF">SAMN05444266_11076</name>
</gene>
<dbReference type="AlphaFoldDB" id="A0A1M7L196"/>
<reference evidence="2 3" key="1">
    <citation type="submission" date="2016-11" db="EMBL/GenBank/DDBJ databases">
        <authorList>
            <person name="Jaros S."/>
            <person name="Januszkiewicz K."/>
            <person name="Wedrychowicz H."/>
        </authorList>
    </citation>
    <scope>NUCLEOTIDE SEQUENCE [LARGE SCALE GENOMIC DNA]</scope>
    <source>
        <strain evidence="2 3">DSM 27406</strain>
    </source>
</reference>
<evidence type="ECO:0000313" key="3">
    <source>
        <dbReference type="Proteomes" id="UP000184420"/>
    </source>
</evidence>
<protein>
    <submittedName>
        <fullName evidence="2">Uncharacterized protein</fullName>
    </submittedName>
</protein>
<feature type="transmembrane region" description="Helical" evidence="1">
    <location>
        <begin position="7"/>
        <end position="23"/>
    </location>
</feature>
<dbReference type="Proteomes" id="UP000184420">
    <property type="component" value="Unassembled WGS sequence"/>
</dbReference>
<keyword evidence="1" id="KW-0472">Membrane</keyword>